<reference evidence="1" key="1">
    <citation type="submission" date="2020-08" db="EMBL/GenBank/DDBJ databases">
        <title>Multicomponent nature underlies the extraordinary mechanical properties of spider dragline silk.</title>
        <authorList>
            <person name="Kono N."/>
            <person name="Nakamura H."/>
            <person name="Mori M."/>
            <person name="Yoshida Y."/>
            <person name="Ohtoshi R."/>
            <person name="Malay A.D."/>
            <person name="Moran D.A.P."/>
            <person name="Tomita M."/>
            <person name="Numata K."/>
            <person name="Arakawa K."/>
        </authorList>
    </citation>
    <scope>NUCLEOTIDE SEQUENCE</scope>
</reference>
<keyword evidence="2" id="KW-1185">Reference proteome</keyword>
<dbReference type="AlphaFoldDB" id="A0A8X6T6L7"/>
<comment type="caution">
    <text evidence="1">The sequence shown here is derived from an EMBL/GenBank/DDBJ whole genome shotgun (WGS) entry which is preliminary data.</text>
</comment>
<name>A0A8X6T6L7_NEPPI</name>
<dbReference type="EMBL" id="BMAW01051863">
    <property type="protein sequence ID" value="GFS82897.1"/>
    <property type="molecule type" value="Genomic_DNA"/>
</dbReference>
<proteinExistence type="predicted"/>
<organism evidence="1 2">
    <name type="scientific">Nephila pilipes</name>
    <name type="common">Giant wood spider</name>
    <name type="synonym">Nephila maculata</name>
    <dbReference type="NCBI Taxonomy" id="299642"/>
    <lineage>
        <taxon>Eukaryota</taxon>
        <taxon>Metazoa</taxon>
        <taxon>Ecdysozoa</taxon>
        <taxon>Arthropoda</taxon>
        <taxon>Chelicerata</taxon>
        <taxon>Arachnida</taxon>
        <taxon>Araneae</taxon>
        <taxon>Araneomorphae</taxon>
        <taxon>Entelegynae</taxon>
        <taxon>Araneoidea</taxon>
        <taxon>Nephilidae</taxon>
        <taxon>Nephila</taxon>
    </lineage>
</organism>
<evidence type="ECO:0000313" key="1">
    <source>
        <dbReference type="EMBL" id="GFS82897.1"/>
    </source>
</evidence>
<gene>
    <name evidence="1" type="ORF">NPIL_108271</name>
</gene>
<evidence type="ECO:0000313" key="2">
    <source>
        <dbReference type="Proteomes" id="UP000887013"/>
    </source>
</evidence>
<dbReference type="Proteomes" id="UP000887013">
    <property type="component" value="Unassembled WGS sequence"/>
</dbReference>
<sequence length="91" mass="10236">MLDSETATHIGCASREKNDINPGMRKQCNIRHIAITFVASHLNYSFRTGIPNVIASDNGTICSRTDKGVRKRRRGAQDFYQVMHNPMVVES</sequence>
<protein>
    <submittedName>
        <fullName evidence="1">Uncharacterized protein</fullName>
    </submittedName>
</protein>
<accession>A0A8X6T6L7</accession>